<keyword evidence="3" id="KW-1185">Reference proteome</keyword>
<reference evidence="2 3" key="1">
    <citation type="journal article" date="2024" name="bioRxiv">
        <title>A reference genome for Trichogramma kaykai: A tiny desert-dwelling parasitoid wasp with competing sex-ratio distorters.</title>
        <authorList>
            <person name="Culotta J."/>
            <person name="Lindsey A.R."/>
        </authorList>
    </citation>
    <scope>NUCLEOTIDE SEQUENCE [LARGE SCALE GENOMIC DNA]</scope>
    <source>
        <strain evidence="2 3">KSX58</strain>
    </source>
</reference>
<comment type="caution">
    <text evidence="2">The sequence shown here is derived from an EMBL/GenBank/DDBJ whole genome shotgun (WGS) entry which is preliminary data.</text>
</comment>
<dbReference type="EMBL" id="JBJJXI010000071">
    <property type="protein sequence ID" value="KAL3396527.1"/>
    <property type="molecule type" value="Genomic_DNA"/>
</dbReference>
<evidence type="ECO:0000256" key="1">
    <source>
        <dbReference type="SAM" id="MobiDB-lite"/>
    </source>
</evidence>
<proteinExistence type="predicted"/>
<dbReference type="AlphaFoldDB" id="A0ABD2WU65"/>
<gene>
    <name evidence="2" type="ORF">TKK_009682</name>
</gene>
<feature type="compositionally biased region" description="Polar residues" evidence="1">
    <location>
        <begin position="21"/>
        <end position="37"/>
    </location>
</feature>
<name>A0ABD2WU65_9HYME</name>
<organism evidence="2 3">
    <name type="scientific">Trichogramma kaykai</name>
    <dbReference type="NCBI Taxonomy" id="54128"/>
    <lineage>
        <taxon>Eukaryota</taxon>
        <taxon>Metazoa</taxon>
        <taxon>Ecdysozoa</taxon>
        <taxon>Arthropoda</taxon>
        <taxon>Hexapoda</taxon>
        <taxon>Insecta</taxon>
        <taxon>Pterygota</taxon>
        <taxon>Neoptera</taxon>
        <taxon>Endopterygota</taxon>
        <taxon>Hymenoptera</taxon>
        <taxon>Apocrita</taxon>
        <taxon>Proctotrupomorpha</taxon>
        <taxon>Chalcidoidea</taxon>
        <taxon>Trichogrammatidae</taxon>
        <taxon>Trichogramma</taxon>
    </lineage>
</organism>
<protein>
    <submittedName>
        <fullName evidence="2">Uncharacterized protein</fullName>
    </submittedName>
</protein>
<evidence type="ECO:0000313" key="3">
    <source>
        <dbReference type="Proteomes" id="UP001627154"/>
    </source>
</evidence>
<accession>A0ABD2WU65</accession>
<sequence length="278" mass="32444">MYQSKKYTSYYTGRFTKDTNRSNQPTDYRKSWQSLTHNQRRKKRGWKNLHPREPMTQQPMIQEARLWTAEDQLSFTRTIKQNQRTLMANALHYSPERLLDMGYLRIDLLKSHELKLGMIIETGLLNGHKLALEKYEITSIRIAQHDNRIKSSLWPLIENYLRTNLRGTVAITLCAGFIDTLEAEDQLRIIQESHDSALGGSDPDTYLGLHAWTPLKFVQDPVPKQILKWPPISVLIMWVLFMRRVPEISELQHMVEKATGYKITAECIEMGLVPLNHT</sequence>
<dbReference type="Proteomes" id="UP001627154">
    <property type="component" value="Unassembled WGS sequence"/>
</dbReference>
<feature type="compositionally biased region" description="Basic residues" evidence="1">
    <location>
        <begin position="38"/>
        <end position="49"/>
    </location>
</feature>
<feature type="region of interest" description="Disordered" evidence="1">
    <location>
        <begin position="15"/>
        <end position="55"/>
    </location>
</feature>
<evidence type="ECO:0000313" key="2">
    <source>
        <dbReference type="EMBL" id="KAL3396527.1"/>
    </source>
</evidence>